<feature type="compositionally biased region" description="Basic residues" evidence="1">
    <location>
        <begin position="1"/>
        <end position="10"/>
    </location>
</feature>
<sequence>MNRSKERKSRFGPPNMAGNTRISNFAASHQQGSQFKTPEQIAFDKEFQKWEESFEQWKKSFANHPDRNAYRQYENKFLEVRDKLIAKRKQIYNNRSNPNAPTSFPFENQLSAADAMANSILSKFGDSRSSGSGGSRRNDNYGARNDNYNRNDNYSSRNSGGHQSSQMDYRSMERRGGRSFSSGGSGNFNNRDNRNQSRGRGFRDRDNNQNRGRDNRDSRSQNRGSRFDSRNNKRGNDRRSGGSQFERGSARNAIQKPTQAQIEKELSRQDVYPFNKWELLGTVDRPPLVGKRAKKKNRKILRVLEMKRKIANGEIPLEELPFGLRIERLFELAKNAECPNRLPGSSSKKLKTIRAKDPNSLTADERKFQAYAEYVISKRSKYFEKKKVDEDENPAGTERMEVVEASTESAPQN</sequence>
<keyword evidence="4" id="KW-1185">Reference proteome</keyword>
<evidence type="ECO:0000313" key="4">
    <source>
        <dbReference type="Proteomes" id="UP001107558"/>
    </source>
</evidence>
<dbReference type="InterPro" id="IPR058903">
    <property type="entry name" value="Spectrin_YLPM1-like"/>
</dbReference>
<feature type="compositionally biased region" description="Low complexity" evidence="1">
    <location>
        <begin position="178"/>
        <end position="190"/>
    </location>
</feature>
<protein>
    <recommendedName>
        <fullName evidence="2">YLPM1-like spectrin repeat domain-containing protein</fullName>
    </recommendedName>
</protein>
<evidence type="ECO:0000256" key="1">
    <source>
        <dbReference type="SAM" id="MobiDB-lite"/>
    </source>
</evidence>
<proteinExistence type="predicted"/>
<dbReference type="Proteomes" id="UP001107558">
    <property type="component" value="Chromosome 1"/>
</dbReference>
<feature type="region of interest" description="Disordered" evidence="1">
    <location>
        <begin position="124"/>
        <end position="262"/>
    </location>
</feature>
<accession>A0A9J6CIQ3</accession>
<comment type="caution">
    <text evidence="3">The sequence shown here is derived from an EMBL/GenBank/DDBJ whole genome shotgun (WGS) entry which is preliminary data.</text>
</comment>
<feature type="compositionally biased region" description="Basic and acidic residues" evidence="1">
    <location>
        <begin position="191"/>
        <end position="240"/>
    </location>
</feature>
<gene>
    <name evidence="3" type="ORF">PVAND_011184</name>
</gene>
<feature type="region of interest" description="Disordered" evidence="1">
    <location>
        <begin position="386"/>
        <end position="413"/>
    </location>
</feature>
<dbReference type="Pfam" id="PF26583">
    <property type="entry name" value="Spectrin_YLPM1"/>
    <property type="match status" value="1"/>
</dbReference>
<feature type="domain" description="YLPM1-like spectrin repeat" evidence="2">
    <location>
        <begin position="34"/>
        <end position="91"/>
    </location>
</feature>
<evidence type="ECO:0000313" key="3">
    <source>
        <dbReference type="EMBL" id="KAG5681776.1"/>
    </source>
</evidence>
<feature type="region of interest" description="Disordered" evidence="1">
    <location>
        <begin position="1"/>
        <end position="35"/>
    </location>
</feature>
<feature type="compositionally biased region" description="Polar residues" evidence="1">
    <location>
        <begin position="17"/>
        <end position="35"/>
    </location>
</feature>
<feature type="compositionally biased region" description="Low complexity" evidence="1">
    <location>
        <begin position="140"/>
        <end position="161"/>
    </location>
</feature>
<organism evidence="3 4">
    <name type="scientific">Polypedilum vanderplanki</name>
    <name type="common">Sleeping chironomid midge</name>
    <dbReference type="NCBI Taxonomy" id="319348"/>
    <lineage>
        <taxon>Eukaryota</taxon>
        <taxon>Metazoa</taxon>
        <taxon>Ecdysozoa</taxon>
        <taxon>Arthropoda</taxon>
        <taxon>Hexapoda</taxon>
        <taxon>Insecta</taxon>
        <taxon>Pterygota</taxon>
        <taxon>Neoptera</taxon>
        <taxon>Endopterygota</taxon>
        <taxon>Diptera</taxon>
        <taxon>Nematocera</taxon>
        <taxon>Chironomoidea</taxon>
        <taxon>Chironomidae</taxon>
        <taxon>Chironominae</taxon>
        <taxon>Polypedilum</taxon>
        <taxon>Polypedilum</taxon>
    </lineage>
</organism>
<name>A0A9J6CIQ3_POLVA</name>
<dbReference type="AlphaFoldDB" id="A0A9J6CIQ3"/>
<dbReference type="EMBL" id="JADBJN010000001">
    <property type="protein sequence ID" value="KAG5681776.1"/>
    <property type="molecule type" value="Genomic_DNA"/>
</dbReference>
<evidence type="ECO:0000259" key="2">
    <source>
        <dbReference type="Pfam" id="PF26583"/>
    </source>
</evidence>
<dbReference type="OrthoDB" id="513595at2759"/>
<reference evidence="3" key="1">
    <citation type="submission" date="2021-03" db="EMBL/GenBank/DDBJ databases">
        <title>Chromosome level genome of the anhydrobiotic midge Polypedilum vanderplanki.</title>
        <authorList>
            <person name="Yoshida Y."/>
            <person name="Kikawada T."/>
            <person name="Gusev O."/>
        </authorList>
    </citation>
    <scope>NUCLEOTIDE SEQUENCE</scope>
    <source>
        <strain evidence="3">NIAS01</strain>
        <tissue evidence="3">Whole body or cell culture</tissue>
    </source>
</reference>